<keyword evidence="4" id="KW-1185">Reference proteome</keyword>
<accession>A0ABU8SHZ9</accession>
<organism evidence="3 4">
    <name type="scientific">Holzapfeliella saturejae</name>
    <dbReference type="NCBI Taxonomy" id="3082953"/>
    <lineage>
        <taxon>Bacteria</taxon>
        <taxon>Bacillati</taxon>
        <taxon>Bacillota</taxon>
        <taxon>Bacilli</taxon>
        <taxon>Lactobacillales</taxon>
        <taxon>Lactobacillaceae</taxon>
        <taxon>Holzapfeliella</taxon>
    </lineage>
</organism>
<evidence type="ECO:0000256" key="2">
    <source>
        <dbReference type="SAM" id="SignalP"/>
    </source>
</evidence>
<evidence type="ECO:0000313" key="3">
    <source>
        <dbReference type="EMBL" id="MEJ6348839.1"/>
    </source>
</evidence>
<dbReference type="RefSeq" id="WP_339970344.1">
    <property type="nucleotide sequence ID" value="NZ_JAWMWG010000004.1"/>
</dbReference>
<keyword evidence="1" id="KW-1133">Transmembrane helix</keyword>
<keyword evidence="1" id="KW-0472">Membrane</keyword>
<gene>
    <name evidence="3" type="ORF">R4Y45_06365</name>
</gene>
<keyword evidence="2" id="KW-0732">Signal</keyword>
<feature type="signal peptide" evidence="2">
    <location>
        <begin position="1"/>
        <end position="27"/>
    </location>
</feature>
<sequence>MKKLTWLLLIISSLFLLLTIQSTPVSARVGGGSGGGGSHTSTSSNNDDYDSRSFLGYTKVGPYTFNNDSTALGGLLVIAFFSQKITRKRWLKKKGQAIELDPQLEKHVTELFYEVEEAWDKKDKKTLASCLTKRYYFNQWRLIMRWQLLGKINHVDNINLIEVKQFKTKKPTQLKLLITGQARDWFENRYQSKDKNELQAENAQIERFTEIWHVINTSNGLKIKQIIPVDD</sequence>
<comment type="caution">
    <text evidence="3">The sequence shown here is derived from an EMBL/GenBank/DDBJ whole genome shotgun (WGS) entry which is preliminary data.</text>
</comment>
<dbReference type="EMBL" id="JAWMWG010000004">
    <property type="protein sequence ID" value="MEJ6348839.1"/>
    <property type="molecule type" value="Genomic_DNA"/>
</dbReference>
<dbReference type="Proteomes" id="UP001377804">
    <property type="component" value="Unassembled WGS sequence"/>
</dbReference>
<evidence type="ECO:0000256" key="1">
    <source>
        <dbReference type="SAM" id="Phobius"/>
    </source>
</evidence>
<protein>
    <recommendedName>
        <fullName evidence="5">Tim44-like domain-containing protein</fullName>
    </recommendedName>
</protein>
<feature type="chain" id="PRO_5045884653" description="Tim44-like domain-containing protein" evidence="2">
    <location>
        <begin position="28"/>
        <end position="231"/>
    </location>
</feature>
<proteinExistence type="predicted"/>
<name>A0ABU8SHZ9_9LACO</name>
<keyword evidence="1" id="KW-0812">Transmembrane</keyword>
<evidence type="ECO:0008006" key="5">
    <source>
        <dbReference type="Google" id="ProtNLM"/>
    </source>
</evidence>
<evidence type="ECO:0000313" key="4">
    <source>
        <dbReference type="Proteomes" id="UP001377804"/>
    </source>
</evidence>
<feature type="transmembrane region" description="Helical" evidence="1">
    <location>
        <begin position="69"/>
        <end position="86"/>
    </location>
</feature>
<reference evidence="3 4" key="1">
    <citation type="submission" date="2023-10" db="EMBL/GenBank/DDBJ databases">
        <title>Holzapfeliella saturejae sp. nov. isolated from Satureja montana flowers.</title>
        <authorList>
            <person name="Alcantara C."/>
            <person name="Zuniga M."/>
            <person name="Landete J.M."/>
            <person name="Monedero V."/>
        </authorList>
    </citation>
    <scope>NUCLEOTIDE SEQUENCE [LARGE SCALE GENOMIC DNA]</scope>
    <source>
        <strain evidence="3 4">He02</strain>
    </source>
</reference>